<gene>
    <name evidence="2" type="ORF">XAT740_LOCUS23954</name>
</gene>
<keyword evidence="3" id="KW-1185">Reference proteome</keyword>
<evidence type="ECO:0000313" key="3">
    <source>
        <dbReference type="Proteomes" id="UP000663828"/>
    </source>
</evidence>
<name>A0A814X4E5_ADIRI</name>
<dbReference type="SUPFAM" id="SSF52540">
    <property type="entry name" value="P-loop containing nucleoside triphosphate hydrolases"/>
    <property type="match status" value="1"/>
</dbReference>
<protein>
    <submittedName>
        <fullName evidence="2">Uncharacterized protein</fullName>
    </submittedName>
</protein>
<comment type="caution">
    <text evidence="2">The sequence shown here is derived from an EMBL/GenBank/DDBJ whole genome shotgun (WGS) entry which is preliminary data.</text>
</comment>
<dbReference type="AlphaFoldDB" id="A0A814X4E5"/>
<dbReference type="Proteomes" id="UP000663828">
    <property type="component" value="Unassembled WGS sequence"/>
</dbReference>
<sequence length="979" mass="112425">MQLLSAYKDLRNYQPCLSFFLSLGMMSHFSQGSYYTHYSSSDRHPVQLYLWLLGPSGSGKTNAFKQVEKAINKTEKLFPLTYLKPVVVNGTPTESSVSSIVTHTNHIGLRHHLASNNKILLNDDADLIAEQYGLYNAMDSGKEHERNLILVGHDGFGKSFRTTGTTMIEIDDKRLTILIATTGVKLMKNFKNWMNFTAFDGSFNRFIYMGIPKLTYPRPQHFQINNRFNKSPSFAHLCVISHLFGSVRYVFQMSDEEKLQFFGGEAVQTPESQIDIDQTQPPHSALYTVWNLVADLNESLNLKEDPQRQIIDLYGKAAENFPRLVCLVQLFLNCMEILEQVNSFVVFSEGDSPNSTINETFITNVETIIKNDYHKYDKTYLSSLESSQVLDPMVIVSKEAVLIGWQLFDCYLNIATKLFTIDYNFETRSKPVSFSGTERQQTLKQLIMYFDFNIFPISAISVKHPTTGQTGIIKNRPALGERAVHDLIQDNLLKFNYFLTDARGRTIRAYLKMPPPSINDPTRNQFVTNMIKHGINIDEYCLIYEKCSIPLNNNLSKLAIEIFANSSCFINQYSKYRDALNSAIQVHVDNSTIRESSTGSFMILNEAAFTLQFNDIKNLVAGSHRQQTTNPSQLAIEINRTPELTVQPQRITSIEVNEFHEATEKNVVAQHHHCAKEPSNHQNIDMTQASLFEQNISSENVLNSSVMSCEQTNDIEIDNSHAFTQRIIKETTNTYADPFEHAVKKIMRSIMTGNSVLYTKTDLTQICNKPTIRLEGVKRLVDSGLLTYKDHFWVEPSRSKNASKKNAKRMLRGGWIKNFPTSNTHAAKLEFIQLLQKMVDVTYEDYLKSFYPYQQENVFTANHWTLSDEFIQLMESNFFYKQYVRWNEQQFRPCVSIVNEISVESEAAASTSQIPHLNNCESTTNNNIQNISIQKQHDEKEELVHTYSQPVHRKRKATTNQNYCEERQTRTQTRKFKRN</sequence>
<evidence type="ECO:0000313" key="2">
    <source>
        <dbReference type="EMBL" id="CAF1206468.1"/>
    </source>
</evidence>
<reference evidence="2" key="1">
    <citation type="submission" date="2021-02" db="EMBL/GenBank/DDBJ databases">
        <authorList>
            <person name="Nowell W R."/>
        </authorList>
    </citation>
    <scope>NUCLEOTIDE SEQUENCE</scope>
</reference>
<organism evidence="2 3">
    <name type="scientific">Adineta ricciae</name>
    <name type="common">Rotifer</name>
    <dbReference type="NCBI Taxonomy" id="249248"/>
    <lineage>
        <taxon>Eukaryota</taxon>
        <taxon>Metazoa</taxon>
        <taxon>Spiralia</taxon>
        <taxon>Gnathifera</taxon>
        <taxon>Rotifera</taxon>
        <taxon>Eurotatoria</taxon>
        <taxon>Bdelloidea</taxon>
        <taxon>Adinetida</taxon>
        <taxon>Adinetidae</taxon>
        <taxon>Adineta</taxon>
    </lineage>
</organism>
<feature type="region of interest" description="Disordered" evidence="1">
    <location>
        <begin position="947"/>
        <end position="979"/>
    </location>
</feature>
<dbReference type="InterPro" id="IPR027417">
    <property type="entry name" value="P-loop_NTPase"/>
</dbReference>
<accession>A0A814X4E5</accession>
<dbReference type="EMBL" id="CAJNOR010001830">
    <property type="protein sequence ID" value="CAF1206468.1"/>
    <property type="molecule type" value="Genomic_DNA"/>
</dbReference>
<proteinExistence type="predicted"/>
<evidence type="ECO:0000256" key="1">
    <source>
        <dbReference type="SAM" id="MobiDB-lite"/>
    </source>
</evidence>